<reference evidence="3 4" key="1">
    <citation type="submission" date="2021-02" db="EMBL/GenBank/DDBJ databases">
        <title>Cotonvirus japonicus, which uses Golgi apparatus of host cells for its virion factory, phylogenetically links tailed tupanvirus and icosahedral mimivirus.</title>
        <authorList>
            <person name="Takahashi H."/>
            <person name="Fukaya S."/>
            <person name="Song C."/>
            <person name="Murata K."/>
            <person name="Takemura M."/>
        </authorList>
    </citation>
    <scope>NUCLEOTIDE SEQUENCE [LARGE SCALE GENOMIC DNA]</scope>
</reference>
<feature type="region of interest" description="Disordered" evidence="1">
    <location>
        <begin position="133"/>
        <end position="176"/>
    </location>
</feature>
<protein>
    <submittedName>
        <fullName evidence="3">N-acetyl transferase</fullName>
    </submittedName>
</protein>
<evidence type="ECO:0000313" key="3">
    <source>
        <dbReference type="EMBL" id="BCS83394.1"/>
    </source>
</evidence>
<dbReference type="InterPro" id="IPR016181">
    <property type="entry name" value="Acyl_CoA_acyltransferase"/>
</dbReference>
<dbReference type="GeneID" id="80558599"/>
<feature type="compositionally biased region" description="Basic and acidic residues" evidence="1">
    <location>
        <begin position="133"/>
        <end position="144"/>
    </location>
</feature>
<dbReference type="InterPro" id="IPR043905">
    <property type="entry name" value="DUF5771"/>
</dbReference>
<name>A0ABM7NT93_9VIRU</name>
<proteinExistence type="predicted"/>
<feature type="domain" description="N-acetyltransferase" evidence="2">
    <location>
        <begin position="210"/>
        <end position="346"/>
    </location>
</feature>
<dbReference type="PROSITE" id="PS51186">
    <property type="entry name" value="GNAT"/>
    <property type="match status" value="1"/>
</dbReference>
<accession>A0ABM7NT93</accession>
<feature type="compositionally biased region" description="Polar residues" evidence="1">
    <location>
        <begin position="163"/>
        <end position="176"/>
    </location>
</feature>
<keyword evidence="3" id="KW-0808">Transferase</keyword>
<evidence type="ECO:0000259" key="2">
    <source>
        <dbReference type="PROSITE" id="PS51186"/>
    </source>
</evidence>
<dbReference type="SUPFAM" id="SSF55729">
    <property type="entry name" value="Acyl-CoA N-acyltransferases (Nat)"/>
    <property type="match status" value="1"/>
</dbReference>
<organism evidence="3 4">
    <name type="scientific">Cotonvirus japonicus</name>
    <dbReference type="NCBI Taxonomy" id="2811091"/>
    <lineage>
        <taxon>Viruses</taxon>
        <taxon>Varidnaviria</taxon>
        <taxon>Bamfordvirae</taxon>
        <taxon>Nucleocytoviricota</taxon>
        <taxon>Megaviricetes</taxon>
        <taxon>Imitervirales</taxon>
        <taxon>Mimiviridae</taxon>
        <taxon>Megamimivirinae</taxon>
        <taxon>Cotonvirus</taxon>
        <taxon>Cotonvirus japonicum</taxon>
    </lineage>
</organism>
<feature type="compositionally biased region" description="Basic residues" evidence="1">
    <location>
        <begin position="148"/>
        <end position="162"/>
    </location>
</feature>
<dbReference type="InterPro" id="IPR000182">
    <property type="entry name" value="GNAT_dom"/>
</dbReference>
<evidence type="ECO:0000256" key="1">
    <source>
        <dbReference type="SAM" id="MobiDB-lite"/>
    </source>
</evidence>
<dbReference type="Pfam" id="PF19075">
    <property type="entry name" value="DUF5771"/>
    <property type="match status" value="1"/>
</dbReference>
<feature type="region of interest" description="Disordered" evidence="1">
    <location>
        <begin position="1"/>
        <end position="63"/>
    </location>
</feature>
<sequence length="346" mass="40338">MSQRNKNDNDCGPGEILRKGYTRRSYTRSDGTYVHGTDVPPTCVPDQGEPGYGPKTLPTPRKDMSLTRYGYSVHESNQRRHQALEAASNVYGPLPVLRRINLIRNYQAVPENKERMSDDVDFMSNLYARYKETHPEAGRRDSTYRSKNNSRSRKRSKSKSRNQRGGSESISEPHVSETNIKFTQQEFCENDNCYNINIVDETHNVDGRSVRYFTLGKNDVEDILRLDIEYFDSDRTKDDVLKNISKNQGKLIGIKVDDELQGYCQFQEESKSQVKITWFCANKGYGTALYIFMEKYFQLNNYHKIFLIVSLEGEYSIRRINFWYHQGFKTYETNPDGKKIYMEKSI</sequence>
<keyword evidence="4" id="KW-1185">Reference proteome</keyword>
<dbReference type="GO" id="GO:0016740">
    <property type="term" value="F:transferase activity"/>
    <property type="evidence" value="ECO:0007669"/>
    <property type="project" value="UniProtKB-KW"/>
</dbReference>
<dbReference type="EMBL" id="AP024483">
    <property type="protein sequence ID" value="BCS83394.1"/>
    <property type="molecule type" value="Genomic_DNA"/>
</dbReference>
<dbReference type="Gene3D" id="3.40.630.30">
    <property type="match status" value="1"/>
</dbReference>
<dbReference type="Proteomes" id="UP001321479">
    <property type="component" value="Segment"/>
</dbReference>
<dbReference type="RefSeq" id="YP_010842002.1">
    <property type="nucleotide sequence ID" value="NC_079139.1"/>
</dbReference>
<evidence type="ECO:0000313" key="4">
    <source>
        <dbReference type="Proteomes" id="UP001321479"/>
    </source>
</evidence>